<dbReference type="Pfam" id="PF03130">
    <property type="entry name" value="HEAT_PBS"/>
    <property type="match status" value="1"/>
</dbReference>
<dbReference type="GO" id="GO:0030089">
    <property type="term" value="C:phycobilisome"/>
    <property type="evidence" value="ECO:0007669"/>
    <property type="project" value="UniProtKB-KW"/>
</dbReference>
<dbReference type="GO" id="GO:0016491">
    <property type="term" value="F:oxidoreductase activity"/>
    <property type="evidence" value="ECO:0007669"/>
    <property type="project" value="TreeGrafter"/>
</dbReference>
<dbReference type="SUPFAM" id="SSF48371">
    <property type="entry name" value="ARM repeat"/>
    <property type="match status" value="1"/>
</dbReference>
<sequence>MSLLPEQAQRALKEEDWLVLDQYLQQMLTVQSTQVVTTQPQLTGQERWGQSLTLALQVLETGDFQAQWEVAKLLPGFGERAISPLIELLYDLDTDEEVRWFAARILGDFRHPAVIPALLELLQSTDAEELRATAATALANQGKQVIPVMQDLLQHPETRPAAVQALAQIGTDETIPLLIPLAAADDVAVRSLAVEALSQFRDERVVAVMLPAIADPLPEIRCTAIQWVCLRSDLVNSHNLVAVVGDRLWDVDLAVCRAAALGLGRLGTDAAALLLWQSLQNPVTPLPLQQAIVQALAWIGNTAALEYLSQILAQPNCDPALRSDVLLLLGRWSEPALQTQVADHLLEFAHNHAWATDPAMRAAIALALGQLGQAVAIAPLITWLADTDVKVRLHAIAALKQLNPVEVKNRLTAIAHQTDLSAETQQGIAIALQELGMKDLTS</sequence>
<reference evidence="3" key="1">
    <citation type="journal article" date="2020" name="mSystems">
        <title>Genome- and Community-Level Interaction Insights into Carbon Utilization and Element Cycling Functions of Hydrothermarchaeota in Hydrothermal Sediment.</title>
        <authorList>
            <person name="Zhou Z."/>
            <person name="Liu Y."/>
            <person name="Xu W."/>
            <person name="Pan J."/>
            <person name="Luo Z.H."/>
            <person name="Li M."/>
        </authorList>
    </citation>
    <scope>NUCLEOTIDE SEQUENCE [LARGE SCALE GENOMIC DNA]</scope>
    <source>
        <strain evidence="3">SpSt-418</strain>
    </source>
</reference>
<proteinExistence type="predicted"/>
<dbReference type="EMBL" id="DSRU01000415">
    <property type="protein sequence ID" value="HFN01494.1"/>
    <property type="molecule type" value="Genomic_DNA"/>
</dbReference>
<dbReference type="SMART" id="SM00567">
    <property type="entry name" value="EZ_HEAT"/>
    <property type="match status" value="8"/>
</dbReference>
<evidence type="ECO:0000313" key="3">
    <source>
        <dbReference type="EMBL" id="HFN01494.1"/>
    </source>
</evidence>
<dbReference type="Gene3D" id="1.25.10.10">
    <property type="entry name" value="Leucine-rich Repeat Variant"/>
    <property type="match status" value="3"/>
</dbReference>
<organism evidence="3">
    <name type="scientific">Oscillatoriales cyanobacterium SpSt-418</name>
    <dbReference type="NCBI Taxonomy" id="2282169"/>
    <lineage>
        <taxon>Bacteria</taxon>
        <taxon>Bacillati</taxon>
        <taxon>Cyanobacteriota</taxon>
        <taxon>Cyanophyceae</taxon>
        <taxon>Oscillatoriophycideae</taxon>
        <taxon>Oscillatoriales</taxon>
    </lineage>
</organism>
<name>A0A7C3PIV8_9CYAN</name>
<accession>A0A7C3PIV8</accession>
<dbReference type="AlphaFoldDB" id="A0A7C3PIV8"/>
<evidence type="ECO:0000256" key="2">
    <source>
        <dbReference type="ARBA" id="ARBA00022738"/>
    </source>
</evidence>
<dbReference type="PROSITE" id="PS50176">
    <property type="entry name" value="ARM_REPEAT"/>
    <property type="match status" value="1"/>
</dbReference>
<comment type="caution">
    <text evidence="3">The sequence shown here is derived from an EMBL/GenBank/DDBJ whole genome shotgun (WGS) entry which is preliminary data.</text>
</comment>
<keyword evidence="2" id="KW-0605">Phycobilisome</keyword>
<dbReference type="Pfam" id="PF13646">
    <property type="entry name" value="HEAT_2"/>
    <property type="match status" value="2"/>
</dbReference>
<keyword evidence="1" id="KW-0042">Antenna complex</keyword>
<dbReference type="PANTHER" id="PTHR12697:SF5">
    <property type="entry name" value="DEOXYHYPUSINE HYDROXYLASE"/>
    <property type="match status" value="1"/>
</dbReference>
<protein>
    <submittedName>
        <fullName evidence="3">HEAT repeat domain-containing protein</fullName>
    </submittedName>
</protein>
<dbReference type="InterPro" id="IPR000225">
    <property type="entry name" value="Armadillo"/>
</dbReference>
<dbReference type="PANTHER" id="PTHR12697">
    <property type="entry name" value="PBS LYASE HEAT-LIKE PROTEIN"/>
    <property type="match status" value="1"/>
</dbReference>
<evidence type="ECO:0000256" key="1">
    <source>
        <dbReference type="ARBA" id="ARBA00022549"/>
    </source>
</evidence>
<dbReference type="InterPro" id="IPR011989">
    <property type="entry name" value="ARM-like"/>
</dbReference>
<dbReference type="InterPro" id="IPR004155">
    <property type="entry name" value="PBS_lyase_HEAT"/>
</dbReference>
<dbReference type="InterPro" id="IPR016024">
    <property type="entry name" value="ARM-type_fold"/>
</dbReference>
<gene>
    <name evidence="3" type="ORF">ENR64_27860</name>
</gene>